<dbReference type="EMBL" id="JADOES010000019">
    <property type="protein sequence ID" value="MBT9315997.1"/>
    <property type="molecule type" value="Genomic_DNA"/>
</dbReference>
<feature type="domain" description="Putative restriction endonuclease" evidence="2">
    <location>
        <begin position="34"/>
        <end position="208"/>
    </location>
</feature>
<proteinExistence type="predicted"/>
<dbReference type="RefSeq" id="WP_215609062.1">
    <property type="nucleotide sequence ID" value="NZ_JADOES010000019.1"/>
</dbReference>
<dbReference type="InterPro" id="IPR008538">
    <property type="entry name" value="Uma2"/>
</dbReference>
<dbReference type="PANTHER" id="PTHR33352:SF3">
    <property type="entry name" value="SLR1612 PROTEIN"/>
    <property type="match status" value="1"/>
</dbReference>
<dbReference type="AlphaFoldDB" id="A0A947DF68"/>
<keyword evidence="3" id="KW-0540">Nuclease</keyword>
<evidence type="ECO:0000256" key="1">
    <source>
        <dbReference type="SAM" id="MobiDB-lite"/>
    </source>
</evidence>
<dbReference type="PANTHER" id="PTHR33352">
    <property type="entry name" value="SLR1095 PROTEIN"/>
    <property type="match status" value="1"/>
</dbReference>
<dbReference type="Pfam" id="PF05685">
    <property type="entry name" value="Uma2"/>
    <property type="match status" value="1"/>
</dbReference>
<feature type="region of interest" description="Disordered" evidence="1">
    <location>
        <begin position="1"/>
        <end position="32"/>
    </location>
</feature>
<reference evidence="3" key="2">
    <citation type="journal article" date="2021" name="Mar. Drugs">
        <title>Genome Reduction and Secondary Metabolism of the Marine Sponge-Associated Cyanobacterium Leptothoe.</title>
        <authorList>
            <person name="Konstantinou D."/>
            <person name="Popin R.V."/>
            <person name="Fewer D.P."/>
            <person name="Sivonen K."/>
            <person name="Gkelis S."/>
        </authorList>
    </citation>
    <scope>NUCLEOTIDE SEQUENCE</scope>
    <source>
        <strain evidence="3">TAU-MAC 1115</strain>
    </source>
</reference>
<keyword evidence="4" id="KW-1185">Reference proteome</keyword>
<dbReference type="GO" id="GO:0004519">
    <property type="term" value="F:endonuclease activity"/>
    <property type="evidence" value="ECO:0007669"/>
    <property type="project" value="UniProtKB-KW"/>
</dbReference>
<organism evidence="3 4">
    <name type="scientific">Leptothoe spongobia TAU-MAC 1115</name>
    <dbReference type="NCBI Taxonomy" id="1967444"/>
    <lineage>
        <taxon>Bacteria</taxon>
        <taxon>Bacillati</taxon>
        <taxon>Cyanobacteriota</taxon>
        <taxon>Cyanophyceae</taxon>
        <taxon>Nodosilineales</taxon>
        <taxon>Cymatolegaceae</taxon>
        <taxon>Leptothoe</taxon>
        <taxon>Leptothoe spongobia</taxon>
    </lineage>
</organism>
<protein>
    <submittedName>
        <fullName evidence="3">Uma2 family endonuclease</fullName>
    </submittedName>
</protein>
<accession>A0A947DF68</accession>
<dbReference type="Proteomes" id="UP000717364">
    <property type="component" value="Unassembled WGS sequence"/>
</dbReference>
<keyword evidence="3" id="KW-0255">Endonuclease</keyword>
<keyword evidence="3" id="KW-0378">Hydrolase</keyword>
<dbReference type="CDD" id="cd06260">
    <property type="entry name" value="DUF820-like"/>
    <property type="match status" value="1"/>
</dbReference>
<reference evidence="3" key="1">
    <citation type="submission" date="2020-11" db="EMBL/GenBank/DDBJ databases">
        <authorList>
            <person name="Konstantinou D."/>
            <person name="Gkelis S."/>
            <person name="Popin R."/>
            <person name="Fewer D."/>
            <person name="Sivonen K."/>
        </authorList>
    </citation>
    <scope>NUCLEOTIDE SEQUENCE</scope>
    <source>
        <strain evidence="3">TAU-MAC 1115</strain>
    </source>
</reference>
<comment type="caution">
    <text evidence="3">The sequence shown here is derived from an EMBL/GenBank/DDBJ whole genome shotgun (WGS) entry which is preliminary data.</text>
</comment>
<evidence type="ECO:0000313" key="3">
    <source>
        <dbReference type="EMBL" id="MBT9315997.1"/>
    </source>
</evidence>
<evidence type="ECO:0000259" key="2">
    <source>
        <dbReference type="Pfam" id="PF05685"/>
    </source>
</evidence>
<name>A0A947DF68_9CYAN</name>
<gene>
    <name evidence="3" type="ORF">IXB50_11250</name>
</gene>
<evidence type="ECO:0000313" key="4">
    <source>
        <dbReference type="Proteomes" id="UP000717364"/>
    </source>
</evidence>
<sequence length="268" mass="31487">MPIPTGHSVPQTEQPRSPRETLPTMYDLPSEFPEEPGLPDEFHDLQPQLLSRTLRLQDYAAENRFTGSDLNLYYDVHHPLWHKRPDWFLALDVPRLYDGHDLRRSYVVWQEGQAPAVVVEFLSPRTEHEDLGRFYKDSDQIPDDIDSELLSEGDNSRPPSKVDVYEQYLRVPHYLVYSRYTQRLRYFKLIGRRYQEQPVQDGTPMLWLDDLKIGMGLWEGYFEGLPGPWLRWCDAEGNWLLTDTEQAEKRADQLAERLRAMGIDPNTI</sequence>